<dbReference type="Proteomes" id="UP000240760">
    <property type="component" value="Unassembled WGS sequence"/>
</dbReference>
<proteinExistence type="predicted"/>
<dbReference type="AlphaFoldDB" id="A0A2T4CIY1"/>
<feature type="compositionally biased region" description="Basic residues" evidence="1">
    <location>
        <begin position="45"/>
        <end position="56"/>
    </location>
</feature>
<accession>A0A2T4CIY1</accession>
<feature type="compositionally biased region" description="Basic and acidic residues" evidence="1">
    <location>
        <begin position="76"/>
        <end position="86"/>
    </location>
</feature>
<sequence length="98" mass="10155">MTPVGGALSTGVCTECVCVCVPHESADSSVSRVGTRECPGNKVGQRGKARQGKARQGKPLVSPFLRRKRSIADGACGREDSSRVEDCPALPSPSVSPS</sequence>
<dbReference type="EMBL" id="KZ679126">
    <property type="protein sequence ID" value="PTB81537.1"/>
    <property type="molecule type" value="Genomic_DNA"/>
</dbReference>
<protein>
    <submittedName>
        <fullName evidence="2">Uncharacterized protein</fullName>
    </submittedName>
</protein>
<organism evidence="2 3">
    <name type="scientific">Trichoderma longibrachiatum ATCC 18648</name>
    <dbReference type="NCBI Taxonomy" id="983965"/>
    <lineage>
        <taxon>Eukaryota</taxon>
        <taxon>Fungi</taxon>
        <taxon>Dikarya</taxon>
        <taxon>Ascomycota</taxon>
        <taxon>Pezizomycotina</taxon>
        <taxon>Sordariomycetes</taxon>
        <taxon>Hypocreomycetidae</taxon>
        <taxon>Hypocreales</taxon>
        <taxon>Hypocreaceae</taxon>
        <taxon>Trichoderma</taxon>
    </lineage>
</organism>
<keyword evidence="3" id="KW-1185">Reference proteome</keyword>
<gene>
    <name evidence="2" type="ORF">M440DRAFT_1396690</name>
</gene>
<name>A0A2T4CIY1_TRILO</name>
<reference evidence="2 3" key="1">
    <citation type="submission" date="2016-07" db="EMBL/GenBank/DDBJ databases">
        <title>Multiple horizontal gene transfer events from other fungi enriched the ability of initially mycotrophic Trichoderma (Ascomycota) to feed on dead plant biomass.</title>
        <authorList>
            <consortium name="DOE Joint Genome Institute"/>
            <person name="Aerts A."/>
            <person name="Atanasova L."/>
            <person name="Chenthamara K."/>
            <person name="Zhang J."/>
            <person name="Grujic M."/>
            <person name="Henrissat B."/>
            <person name="Kuo A."/>
            <person name="Salamov A."/>
            <person name="Lipzen A."/>
            <person name="Labutti K."/>
            <person name="Barry K."/>
            <person name="Miao Y."/>
            <person name="Rahimi M.J."/>
            <person name="Shen Q."/>
            <person name="Grigoriev I.V."/>
            <person name="Kubicek C.P."/>
            <person name="Druzhinina I.S."/>
        </authorList>
    </citation>
    <scope>NUCLEOTIDE SEQUENCE [LARGE SCALE GENOMIC DNA]</scope>
    <source>
        <strain evidence="2 3">ATCC 18648</strain>
    </source>
</reference>
<evidence type="ECO:0000313" key="3">
    <source>
        <dbReference type="Proteomes" id="UP000240760"/>
    </source>
</evidence>
<evidence type="ECO:0000313" key="2">
    <source>
        <dbReference type="EMBL" id="PTB81537.1"/>
    </source>
</evidence>
<feature type="region of interest" description="Disordered" evidence="1">
    <location>
        <begin position="31"/>
        <end position="98"/>
    </location>
</feature>
<evidence type="ECO:0000256" key="1">
    <source>
        <dbReference type="SAM" id="MobiDB-lite"/>
    </source>
</evidence>